<name>A0A2P2NBQ7_RHIMU</name>
<organism evidence="1">
    <name type="scientific">Rhizophora mucronata</name>
    <name type="common">Asiatic mangrove</name>
    <dbReference type="NCBI Taxonomy" id="61149"/>
    <lineage>
        <taxon>Eukaryota</taxon>
        <taxon>Viridiplantae</taxon>
        <taxon>Streptophyta</taxon>
        <taxon>Embryophyta</taxon>
        <taxon>Tracheophyta</taxon>
        <taxon>Spermatophyta</taxon>
        <taxon>Magnoliopsida</taxon>
        <taxon>eudicotyledons</taxon>
        <taxon>Gunneridae</taxon>
        <taxon>Pentapetalae</taxon>
        <taxon>rosids</taxon>
        <taxon>fabids</taxon>
        <taxon>Malpighiales</taxon>
        <taxon>Rhizophoraceae</taxon>
        <taxon>Rhizophora</taxon>
    </lineage>
</organism>
<reference evidence="1" key="1">
    <citation type="submission" date="2018-02" db="EMBL/GenBank/DDBJ databases">
        <title>Rhizophora mucronata_Transcriptome.</title>
        <authorList>
            <person name="Meera S.P."/>
            <person name="Sreeshan A."/>
            <person name="Augustine A."/>
        </authorList>
    </citation>
    <scope>NUCLEOTIDE SEQUENCE</scope>
    <source>
        <tissue evidence="1">Leaf</tissue>
    </source>
</reference>
<proteinExistence type="predicted"/>
<dbReference type="EMBL" id="GGEC01059419">
    <property type="protein sequence ID" value="MBX39903.1"/>
    <property type="molecule type" value="Transcribed_RNA"/>
</dbReference>
<protein>
    <submittedName>
        <fullName evidence="1">Uncharacterized protein</fullName>
    </submittedName>
</protein>
<evidence type="ECO:0000313" key="1">
    <source>
        <dbReference type="EMBL" id="MBX39903.1"/>
    </source>
</evidence>
<accession>A0A2P2NBQ7</accession>
<sequence>MFSLCSIEVLEQSVVGTDPHTVHDEITRN</sequence>
<dbReference type="AlphaFoldDB" id="A0A2P2NBQ7"/>